<gene>
    <name evidence="1" type="ORF">AMPC_02960</name>
</gene>
<dbReference type="Gene3D" id="3.40.50.2000">
    <property type="entry name" value="Glycogen Phosphorylase B"/>
    <property type="match status" value="1"/>
</dbReference>
<organism evidence="1 2">
    <name type="scientific">Anaeromyxobacter paludicola</name>
    <dbReference type="NCBI Taxonomy" id="2918171"/>
    <lineage>
        <taxon>Bacteria</taxon>
        <taxon>Pseudomonadati</taxon>
        <taxon>Myxococcota</taxon>
        <taxon>Myxococcia</taxon>
        <taxon>Myxococcales</taxon>
        <taxon>Cystobacterineae</taxon>
        <taxon>Anaeromyxobacteraceae</taxon>
        <taxon>Anaeromyxobacter</taxon>
    </lineage>
</organism>
<evidence type="ECO:0000313" key="1">
    <source>
        <dbReference type="EMBL" id="BDG07183.1"/>
    </source>
</evidence>
<sequence>MKLGPLQFLAPLDGGRDGDKVLVIGSGSMPRVTRLVDGLREKFPNSRLSVLVRRGAQESLPRREGVEYVPNEGPKPAFVQRLRAERFDRAFVLLADEPGYWKLKALAPAVGAGALYGVNENFDWFPLDVKNSHLLAAHLRWRMESSLRQAGGQRSGLVSAALKALAYPATLAYLVAYERGAQLQARARGATPWKRENRPGGERGKA</sequence>
<protein>
    <submittedName>
        <fullName evidence="1">Uncharacterized protein</fullName>
    </submittedName>
</protein>
<dbReference type="EMBL" id="AP025592">
    <property type="protein sequence ID" value="BDG07183.1"/>
    <property type="molecule type" value="Genomic_DNA"/>
</dbReference>
<accession>A0ABM7X5U5</accession>
<dbReference type="Proteomes" id="UP001162734">
    <property type="component" value="Chromosome"/>
</dbReference>
<keyword evidence="2" id="KW-1185">Reference proteome</keyword>
<proteinExistence type="predicted"/>
<name>A0ABM7X5U5_9BACT</name>
<evidence type="ECO:0000313" key="2">
    <source>
        <dbReference type="Proteomes" id="UP001162734"/>
    </source>
</evidence>
<dbReference type="SUPFAM" id="SSF53756">
    <property type="entry name" value="UDP-Glycosyltransferase/glycogen phosphorylase"/>
    <property type="match status" value="1"/>
</dbReference>
<reference evidence="2" key="1">
    <citation type="journal article" date="2022" name="Int. J. Syst. Evol. Microbiol.">
        <title>Anaeromyxobacter oryzae sp. nov., Anaeromyxobacter diazotrophicus sp. nov. and Anaeromyxobacter paludicola sp. nov., isolated from paddy soils.</title>
        <authorList>
            <person name="Itoh H."/>
            <person name="Xu Z."/>
            <person name="Mise K."/>
            <person name="Masuda Y."/>
            <person name="Ushijima N."/>
            <person name="Hayakawa C."/>
            <person name="Shiratori Y."/>
            <person name="Senoo K."/>
        </authorList>
    </citation>
    <scope>NUCLEOTIDE SEQUENCE [LARGE SCALE GENOMIC DNA]</scope>
    <source>
        <strain evidence="2">Red630</strain>
    </source>
</reference>
<dbReference type="RefSeq" id="WP_248343786.1">
    <property type="nucleotide sequence ID" value="NZ_AP025592.1"/>
</dbReference>